<evidence type="ECO:0000256" key="2">
    <source>
        <dbReference type="ARBA" id="ARBA00005745"/>
    </source>
</evidence>
<evidence type="ECO:0000256" key="5">
    <source>
        <dbReference type="ARBA" id="ARBA00022989"/>
    </source>
</evidence>
<dbReference type="PANTHER" id="PTHR30012">
    <property type="entry name" value="GENERAL SECRETION PATHWAY PROTEIN"/>
    <property type="match status" value="1"/>
</dbReference>
<feature type="transmembrane region" description="Helical" evidence="7">
    <location>
        <begin position="378"/>
        <end position="399"/>
    </location>
</feature>
<accession>A0A1G2P430</accession>
<dbReference type="EMBL" id="MHSL01000032">
    <property type="protein sequence ID" value="OHA43105.1"/>
    <property type="molecule type" value="Genomic_DNA"/>
</dbReference>
<comment type="similarity">
    <text evidence="2">Belongs to the GSP F family.</text>
</comment>
<feature type="transmembrane region" description="Helical" evidence="7">
    <location>
        <begin position="170"/>
        <end position="193"/>
    </location>
</feature>
<dbReference type="GO" id="GO:0005886">
    <property type="term" value="C:plasma membrane"/>
    <property type="evidence" value="ECO:0007669"/>
    <property type="project" value="UniProtKB-SubCell"/>
</dbReference>
<evidence type="ECO:0000256" key="4">
    <source>
        <dbReference type="ARBA" id="ARBA00022692"/>
    </source>
</evidence>
<organism evidence="9 10">
    <name type="scientific">Candidatus Taylorbacteria bacterium RIFCSPLOWO2_12_FULL_44_15c</name>
    <dbReference type="NCBI Taxonomy" id="1802333"/>
    <lineage>
        <taxon>Bacteria</taxon>
        <taxon>Candidatus Tayloriibacteriota</taxon>
    </lineage>
</organism>
<evidence type="ECO:0000256" key="1">
    <source>
        <dbReference type="ARBA" id="ARBA00004651"/>
    </source>
</evidence>
<name>A0A1G2P430_9BACT</name>
<reference evidence="9 10" key="1">
    <citation type="journal article" date="2016" name="Nat. Commun.">
        <title>Thousands of microbial genomes shed light on interconnected biogeochemical processes in an aquifer system.</title>
        <authorList>
            <person name="Anantharaman K."/>
            <person name="Brown C.T."/>
            <person name="Hug L.A."/>
            <person name="Sharon I."/>
            <person name="Castelle C.J."/>
            <person name="Probst A.J."/>
            <person name="Thomas B.C."/>
            <person name="Singh A."/>
            <person name="Wilkins M.J."/>
            <person name="Karaoz U."/>
            <person name="Brodie E.L."/>
            <person name="Williams K.H."/>
            <person name="Hubbard S.S."/>
            <person name="Banfield J.F."/>
        </authorList>
    </citation>
    <scope>NUCLEOTIDE SEQUENCE [LARGE SCALE GENOMIC DNA]</scope>
</reference>
<dbReference type="InterPro" id="IPR042094">
    <property type="entry name" value="T2SS_GspF_sf"/>
</dbReference>
<keyword evidence="6 7" id="KW-0472">Membrane</keyword>
<evidence type="ECO:0000259" key="8">
    <source>
        <dbReference type="Pfam" id="PF00482"/>
    </source>
</evidence>
<dbReference type="InterPro" id="IPR003004">
    <property type="entry name" value="GspF/PilC"/>
</dbReference>
<evidence type="ECO:0000313" key="9">
    <source>
        <dbReference type="EMBL" id="OHA43105.1"/>
    </source>
</evidence>
<keyword evidence="4 7" id="KW-0812">Transmembrane</keyword>
<feature type="transmembrane region" description="Helical" evidence="7">
    <location>
        <begin position="213"/>
        <end position="243"/>
    </location>
</feature>
<feature type="domain" description="Type II secretion system protein GspF" evidence="8">
    <location>
        <begin position="71"/>
        <end position="194"/>
    </location>
</feature>
<dbReference type="PANTHER" id="PTHR30012:SF0">
    <property type="entry name" value="TYPE II SECRETION SYSTEM PROTEIN F-RELATED"/>
    <property type="match status" value="1"/>
</dbReference>
<proteinExistence type="inferred from homology"/>
<gene>
    <name evidence="9" type="ORF">A3G03_02320</name>
</gene>
<dbReference type="Proteomes" id="UP000176355">
    <property type="component" value="Unassembled WGS sequence"/>
</dbReference>
<feature type="domain" description="Type II secretion system protein GspF" evidence="8">
    <location>
        <begin position="275"/>
        <end position="397"/>
    </location>
</feature>
<keyword evidence="3" id="KW-1003">Cell membrane</keyword>
<dbReference type="InterPro" id="IPR018076">
    <property type="entry name" value="T2SS_GspF_dom"/>
</dbReference>
<dbReference type="STRING" id="1802333.A3G03_02320"/>
<evidence type="ECO:0000256" key="7">
    <source>
        <dbReference type="SAM" id="Phobius"/>
    </source>
</evidence>
<dbReference type="Pfam" id="PF00482">
    <property type="entry name" value="T2SSF"/>
    <property type="match status" value="2"/>
</dbReference>
<dbReference type="AlphaFoldDB" id="A0A1G2P430"/>
<evidence type="ECO:0000256" key="3">
    <source>
        <dbReference type="ARBA" id="ARBA00022475"/>
    </source>
</evidence>
<protein>
    <recommendedName>
        <fullName evidence="8">Type II secretion system protein GspF domain-containing protein</fullName>
    </recommendedName>
</protein>
<dbReference type="PRINTS" id="PR00812">
    <property type="entry name" value="BCTERIALGSPF"/>
</dbReference>
<comment type="caution">
    <text evidence="9">The sequence shown here is derived from an EMBL/GenBank/DDBJ whole genome shotgun (WGS) entry which is preliminary data.</text>
</comment>
<evidence type="ECO:0000256" key="6">
    <source>
        <dbReference type="ARBA" id="ARBA00023136"/>
    </source>
</evidence>
<comment type="subcellular location">
    <subcellularLocation>
        <location evidence="1">Cell membrane</location>
        <topology evidence="1">Multi-pass membrane protein</topology>
    </subcellularLocation>
</comment>
<dbReference type="Gene3D" id="1.20.81.30">
    <property type="entry name" value="Type II secretion system (T2SS), domain F"/>
    <property type="match status" value="2"/>
</dbReference>
<evidence type="ECO:0000313" key="10">
    <source>
        <dbReference type="Proteomes" id="UP000176355"/>
    </source>
</evidence>
<keyword evidence="5 7" id="KW-1133">Transmembrane helix</keyword>
<sequence length="405" mass="44365">MRFKFKAIKQSGEAYEGTREAPDKFALYQELKNENETVVYAESVSEKKTFRAIVKFLSSIGTVSAQDKISFARNLGAMIQAGLSLPRALFVLERQTKNRGFKKIIAGVAGEIKKGTTLAESLKNYPKVFSPLFVAMVKAGEEGGTLANSLKLVSVQMNQMYLLRKRVRGAMIYPAILVALMLAIAIMMLIFVIPSLTATFKDLNVPLPLSTKMIIAVSDFFSAHTTLFFAGLILLLVGGLAAFRSKKGRKIFNTTVLYIPLIGRLVKETNSARTARTLSSLLTSGVSAPLAFEIAGEVVQNHHYQNVLKAAGESIQRGNPLYQIFADAEKLYPAFLAEMVGIGEETGKLAEMLMEVAGFYEEEVERQTKDMSTVIEPLLMILVGLAVGFFAVSMISPIYSLSNAI</sequence>